<dbReference type="RefSeq" id="WP_303699896.1">
    <property type="nucleotide sequence ID" value="NZ_VSIV01000005.1"/>
</dbReference>
<sequence length="403" mass="46389">MESVVNTELYPQKEISVREFSGGSEGIPSGACGLLAAVGDFKLSALLKSALCLQYRGRTGAGVTLKGIYKDHNFYVFHVMYRNQHKVKELENFIESWGVHIVESQEMVPRRLYYEYDIPIIKKYYVAPPTLDEIRYRETIDDEYFYILKQVTKFNKMFIKDARIFSSSKENGTFLTAFELLDTMRIYDLEQFEDANYEACLIHLRWPTSSGRGLWWGPQPISVGEIAGIHNGHLSSDKVNAIALEQLGIHLHVGTDSEAIFLEVDYLLRNGYSIQDIEWIISRKFPCELDNMNENERQRFNELVSDPYLKKMKMSGPATSIVMSEDEIIGFTDRDHLRSFSIGYNDQTAFLASEQRAIISAAYFLQEELDTIYDPDAGKVEGFSVKDKKIEKLKYGWKRDVQI</sequence>
<name>A0A5D0MXQ4_FLESI</name>
<dbReference type="Gene3D" id="3.60.20.10">
    <property type="entry name" value="Glutamine Phosphoribosylpyrophosphate, subunit 1, domain 1"/>
    <property type="match status" value="1"/>
</dbReference>
<evidence type="ECO:0000313" key="3">
    <source>
        <dbReference type="Proteomes" id="UP000323337"/>
    </source>
</evidence>
<organism evidence="2 3">
    <name type="scientific">Flexistipes sinusarabici</name>
    <dbReference type="NCBI Taxonomy" id="2352"/>
    <lineage>
        <taxon>Bacteria</taxon>
        <taxon>Pseudomonadati</taxon>
        <taxon>Deferribacterota</taxon>
        <taxon>Deferribacteres</taxon>
        <taxon>Deferribacterales</taxon>
        <taxon>Flexistipitaceae</taxon>
        <taxon>Flexistipes</taxon>
    </lineage>
</organism>
<evidence type="ECO:0000313" key="2">
    <source>
        <dbReference type="EMBL" id="TYB36974.1"/>
    </source>
</evidence>
<feature type="domain" description="Glutamine amidotransferase type-2" evidence="1">
    <location>
        <begin position="32"/>
        <end position="386"/>
    </location>
</feature>
<accession>A0A5D0MXQ4</accession>
<reference evidence="2 3" key="1">
    <citation type="submission" date="2019-08" db="EMBL/GenBank/DDBJ databases">
        <title>Genomic characterization of a novel candidate phylum (ARYD3) from a high temperature, high salinity tertiary oil reservoir in north central Oklahoma, USA.</title>
        <authorList>
            <person name="Youssef N.H."/>
            <person name="Yadav A."/>
            <person name="Elshahed M.S."/>
        </authorList>
    </citation>
    <scope>NUCLEOTIDE SEQUENCE [LARGE SCALE GENOMIC DNA]</scope>
    <source>
        <strain evidence="2">ARYD1</strain>
    </source>
</reference>
<dbReference type="AlphaFoldDB" id="A0A5D0MXQ4"/>
<dbReference type="InterPro" id="IPR029055">
    <property type="entry name" value="Ntn_hydrolases_N"/>
</dbReference>
<comment type="caution">
    <text evidence="2">The sequence shown here is derived from an EMBL/GenBank/DDBJ whole genome shotgun (WGS) entry which is preliminary data.</text>
</comment>
<dbReference type="PROSITE" id="PS51278">
    <property type="entry name" value="GATASE_TYPE_2"/>
    <property type="match status" value="1"/>
</dbReference>
<protein>
    <recommendedName>
        <fullName evidence="1">Glutamine amidotransferase type-2 domain-containing protein</fullName>
    </recommendedName>
</protein>
<evidence type="ECO:0000259" key="1">
    <source>
        <dbReference type="PROSITE" id="PS51278"/>
    </source>
</evidence>
<dbReference type="EMBL" id="VSIV01000005">
    <property type="protein sequence ID" value="TYB36974.1"/>
    <property type="molecule type" value="Genomic_DNA"/>
</dbReference>
<gene>
    <name evidence="2" type="ORF">FXF49_00210</name>
</gene>
<proteinExistence type="predicted"/>
<dbReference type="Proteomes" id="UP000323337">
    <property type="component" value="Unassembled WGS sequence"/>
</dbReference>
<dbReference type="SUPFAM" id="SSF56235">
    <property type="entry name" value="N-terminal nucleophile aminohydrolases (Ntn hydrolases)"/>
    <property type="match status" value="1"/>
</dbReference>
<dbReference type="InterPro" id="IPR017932">
    <property type="entry name" value="GATase_2_dom"/>
</dbReference>